<dbReference type="InterPro" id="IPR042231">
    <property type="entry name" value="Cho/carn_acyl_trans_2"/>
</dbReference>
<evidence type="ECO:0000256" key="7">
    <source>
        <dbReference type="PIRSR" id="PIRSR600542-1"/>
    </source>
</evidence>
<dbReference type="OrthoDB" id="240216at2759"/>
<sequence length="669" mass="77192">MSNPVREYVKRVASIDLESFPRWDLKKPLPKLPVPRLHDTIGRYLLAIQPLVSDEQYDKTAKLCRDFLESGGLGEELQEKLLDIADESDNWVYQFWLDDMYMKPRLSLPVNSNPGMVFPKQYFEDQDAQLRFAARLISGILDYKTIIDSHDLPIDRCTSREKGQPLCMNQYYRLFSSYRVPGVNKDSLVISSSSIMPEPEHVIVICKNQFFVLDILVNFTRLSDDNMYTQLKRIVKQANESEEDNELNEPIGILTSLDRDSWANNRIRLMNDSTNRDTLDMIERCIFVLCLDKPMPLSFNHQRSIDETMHNLRDDVSLASQMLHGSGSKYNSCNRWFDKTMQFIISEDGACGLCYEHSPSEGIAVVRLIEHLLAYMEEKRKRRLPRMHSICELAKPRKLHWKTDVQVTKAIQHAKYTLDKLITTLDLYCLRFEHYGKDFPKSQNMSPDSFIQLALQLTYYKVHGCLVSTYESASIRRYRNGRVDVIRSAHMKALEWVKAMVGETECDDTEKMKLFREAVRHQTRVMTQAILGEGIDNHLLGLRAVATEVLGRETPEIFQDRTFIESNQFILSTSQVPTTMDTFMCYGPVVHDGYGVCYNPHPGYMIFAVTSFNPCDKTRSDFFAYTIESSLRQMREVCLKDYEMRLSSTPNGNASHSLKSNGTLNGVSK</sequence>
<dbReference type="Pfam" id="PF00755">
    <property type="entry name" value="Carn_acyltransf"/>
    <property type="match status" value="1"/>
</dbReference>
<dbReference type="Gene3D" id="3.30.559.10">
    <property type="entry name" value="Chloramphenicol acetyltransferase-like domain"/>
    <property type="match status" value="1"/>
</dbReference>
<evidence type="ECO:0000256" key="2">
    <source>
        <dbReference type="ARBA" id="ARBA00022679"/>
    </source>
</evidence>
<keyword evidence="4 8" id="KW-0012">Acyltransferase</keyword>
<evidence type="ECO:0000259" key="10">
    <source>
        <dbReference type="Pfam" id="PF00755"/>
    </source>
</evidence>
<dbReference type="EC" id="2.3.1.6" evidence="5"/>
<evidence type="ECO:0000256" key="3">
    <source>
        <dbReference type="ARBA" id="ARBA00022979"/>
    </source>
</evidence>
<dbReference type="InterPro" id="IPR023213">
    <property type="entry name" value="CAT-like_dom_sf"/>
</dbReference>
<evidence type="ECO:0000313" key="13">
    <source>
        <dbReference type="Proteomes" id="UP000749559"/>
    </source>
</evidence>
<evidence type="ECO:0000256" key="8">
    <source>
        <dbReference type="RuleBase" id="RU003801"/>
    </source>
</evidence>
<evidence type="ECO:0000256" key="5">
    <source>
        <dbReference type="ARBA" id="ARBA00039091"/>
    </source>
</evidence>
<protein>
    <recommendedName>
        <fullName evidence="6">Choline O-acetyltransferase</fullName>
        <ecNumber evidence="5">2.3.1.6</ecNumber>
    </recommendedName>
</protein>
<accession>A0A2I6EEG0</accession>
<dbReference type="PANTHER" id="PTHR22589">
    <property type="entry name" value="CARNITINE O-ACYLTRANSFERASE"/>
    <property type="match status" value="1"/>
</dbReference>
<dbReference type="GO" id="GO:0005737">
    <property type="term" value="C:cytoplasm"/>
    <property type="evidence" value="ECO:0007669"/>
    <property type="project" value="TreeGrafter"/>
</dbReference>
<organism evidence="11">
    <name type="scientific">Owenia fusiformis</name>
    <name type="common">Polychaete worm</name>
    <dbReference type="NCBI Taxonomy" id="6347"/>
    <lineage>
        <taxon>Eukaryota</taxon>
        <taxon>Metazoa</taxon>
        <taxon>Spiralia</taxon>
        <taxon>Lophotrochozoa</taxon>
        <taxon>Annelida</taxon>
        <taxon>Polychaeta</taxon>
        <taxon>Sedentaria</taxon>
        <taxon>Canalipalpata</taxon>
        <taxon>Sabellida</taxon>
        <taxon>Oweniida</taxon>
        <taxon>Oweniidae</taxon>
        <taxon>Owenia</taxon>
    </lineage>
</organism>
<feature type="active site" description="Proton acceptor" evidence="7">
    <location>
        <position position="357"/>
    </location>
</feature>
<dbReference type="InterPro" id="IPR000542">
    <property type="entry name" value="Carn_acyl_trans"/>
</dbReference>
<evidence type="ECO:0000313" key="12">
    <source>
        <dbReference type="EMBL" id="CAH1795027.1"/>
    </source>
</evidence>
<evidence type="ECO:0000313" key="11">
    <source>
        <dbReference type="EMBL" id="AUJ88960.1"/>
    </source>
</evidence>
<dbReference type="PROSITE" id="PS00440">
    <property type="entry name" value="ACYLTRANSF_C_2"/>
    <property type="match status" value="1"/>
</dbReference>
<dbReference type="GO" id="GO:0007274">
    <property type="term" value="P:neuromuscular synaptic transmission"/>
    <property type="evidence" value="ECO:0007669"/>
    <property type="project" value="TreeGrafter"/>
</dbReference>
<dbReference type="PROSITE" id="PS00439">
    <property type="entry name" value="ACYLTRANSF_C_1"/>
    <property type="match status" value="1"/>
</dbReference>
<dbReference type="EMBL" id="MF988104">
    <property type="protein sequence ID" value="AUJ88960.1"/>
    <property type="molecule type" value="mRNA"/>
</dbReference>
<keyword evidence="13" id="KW-1185">Reference proteome</keyword>
<dbReference type="AlphaFoldDB" id="A0A2I6EEG0"/>
<dbReference type="Proteomes" id="UP000749559">
    <property type="component" value="Unassembled WGS sequence"/>
</dbReference>
<dbReference type="InterPro" id="IPR039551">
    <property type="entry name" value="Cho/carn_acyl_trans"/>
</dbReference>
<evidence type="ECO:0000256" key="1">
    <source>
        <dbReference type="ARBA" id="ARBA00005232"/>
    </source>
</evidence>
<evidence type="ECO:0000256" key="9">
    <source>
        <dbReference type="SAM" id="MobiDB-lite"/>
    </source>
</evidence>
<reference evidence="12" key="2">
    <citation type="submission" date="2022-03" db="EMBL/GenBank/DDBJ databases">
        <authorList>
            <person name="Martin C."/>
        </authorList>
    </citation>
    <scope>NUCLEOTIDE SEQUENCE</scope>
</reference>
<evidence type="ECO:0000256" key="6">
    <source>
        <dbReference type="ARBA" id="ARBA00040495"/>
    </source>
</evidence>
<comment type="similarity">
    <text evidence="1 8">Belongs to the carnitine/choline acetyltransferase family.</text>
</comment>
<feature type="region of interest" description="Disordered" evidence="9">
    <location>
        <begin position="650"/>
        <end position="669"/>
    </location>
</feature>
<dbReference type="GO" id="GO:0008292">
    <property type="term" value="P:acetylcholine biosynthetic process"/>
    <property type="evidence" value="ECO:0007669"/>
    <property type="project" value="TreeGrafter"/>
</dbReference>
<keyword evidence="3" id="KW-0530">Neurotransmitter biosynthesis</keyword>
<name>A0A2I6EEG0_OWEFU</name>
<dbReference type="GO" id="GO:0045202">
    <property type="term" value="C:synapse"/>
    <property type="evidence" value="ECO:0007669"/>
    <property type="project" value="GOC"/>
</dbReference>
<dbReference type="EMBL" id="CAIIXF020000009">
    <property type="protein sequence ID" value="CAH1795027.1"/>
    <property type="molecule type" value="Genomic_DNA"/>
</dbReference>
<gene>
    <name evidence="12" type="ORF">OFUS_LOCUS19623</name>
</gene>
<dbReference type="GO" id="GO:0043005">
    <property type="term" value="C:neuron projection"/>
    <property type="evidence" value="ECO:0007669"/>
    <property type="project" value="TreeGrafter"/>
</dbReference>
<dbReference type="GO" id="GO:0004102">
    <property type="term" value="F:choline O-acetyltransferase activity"/>
    <property type="evidence" value="ECO:0007669"/>
    <property type="project" value="UniProtKB-EC"/>
</dbReference>
<dbReference type="PANTHER" id="PTHR22589:SF14">
    <property type="entry name" value="CHOLINE O-ACETYLTRANSFERASE"/>
    <property type="match status" value="1"/>
</dbReference>
<dbReference type="SUPFAM" id="SSF52777">
    <property type="entry name" value="CoA-dependent acyltransferases"/>
    <property type="match status" value="2"/>
</dbReference>
<reference evidence="11" key="1">
    <citation type="journal article" date="2018" name="Nature">
        <title>Convergent evolution of bilaterian nerve cords.</title>
        <authorList>
            <person name="Martin-Duran J.M."/>
            <person name="Pang K."/>
            <person name="Borve A."/>
            <person name="Le H.S."/>
            <person name="Furu A."/>
            <person name="Cannon J.T."/>
            <person name="Jondelius U."/>
            <person name="Hejnol A."/>
        </authorList>
    </citation>
    <scope>NUCLEOTIDE SEQUENCE</scope>
</reference>
<keyword evidence="2 8" id="KW-0808">Transferase</keyword>
<dbReference type="Gene3D" id="3.30.559.70">
    <property type="entry name" value="Choline/Carnitine o-acyltransferase, domain 2"/>
    <property type="match status" value="1"/>
</dbReference>
<evidence type="ECO:0000256" key="4">
    <source>
        <dbReference type="ARBA" id="ARBA00023315"/>
    </source>
</evidence>
<proteinExistence type="evidence at transcript level"/>
<feature type="domain" description="Choline/carnitine acyltransferase" evidence="10">
    <location>
        <begin position="32"/>
        <end position="628"/>
    </location>
</feature>